<protein>
    <submittedName>
        <fullName evidence="2">FRG domain-containing protein</fullName>
    </submittedName>
</protein>
<organism evidence="2 3">
    <name type="scientific">Spirosoma soli</name>
    <dbReference type="NCBI Taxonomy" id="1770529"/>
    <lineage>
        <taxon>Bacteria</taxon>
        <taxon>Pseudomonadati</taxon>
        <taxon>Bacteroidota</taxon>
        <taxon>Cytophagia</taxon>
        <taxon>Cytophagales</taxon>
        <taxon>Cytophagaceae</taxon>
        <taxon>Spirosoma</taxon>
    </lineage>
</organism>
<dbReference type="InterPro" id="IPR014966">
    <property type="entry name" value="FRG-dom"/>
</dbReference>
<reference evidence="3" key="1">
    <citation type="journal article" date="2019" name="Int. J. Syst. Evol. Microbiol.">
        <title>The Global Catalogue of Microorganisms (GCM) 10K type strain sequencing project: providing services to taxonomists for standard genome sequencing and annotation.</title>
        <authorList>
            <consortium name="The Broad Institute Genomics Platform"/>
            <consortium name="The Broad Institute Genome Sequencing Center for Infectious Disease"/>
            <person name="Wu L."/>
            <person name="Ma J."/>
        </authorList>
    </citation>
    <scope>NUCLEOTIDE SEQUENCE [LARGE SCALE GENOMIC DNA]</scope>
    <source>
        <strain evidence="3">KCTC 42805</strain>
    </source>
</reference>
<name>A0ABW5MAJ0_9BACT</name>
<dbReference type="EMBL" id="JBHULN010000020">
    <property type="protein sequence ID" value="MFD2573684.1"/>
    <property type="molecule type" value="Genomic_DNA"/>
</dbReference>
<comment type="caution">
    <text evidence="2">The sequence shown here is derived from an EMBL/GenBank/DDBJ whole genome shotgun (WGS) entry which is preliminary data.</text>
</comment>
<proteinExistence type="predicted"/>
<dbReference type="SMART" id="SM00901">
    <property type="entry name" value="FRG"/>
    <property type="match status" value="1"/>
</dbReference>
<keyword evidence="3" id="KW-1185">Reference proteome</keyword>
<evidence type="ECO:0000313" key="2">
    <source>
        <dbReference type="EMBL" id="MFD2573684.1"/>
    </source>
</evidence>
<sequence>MNDEKIRKVETEHFGEIIMLDDVEQILTIASLLTTFDASLFSFVGWRGQASLDWRIDSKAVRRLKSQFPAASSSFDSNMPTFNGLLSDYEEKLLQRARQRGHGYYYGRNLYDLELLSLVQHYGGSTRLLDFSKSLWVSLWFACTDKVDEDGLLVCLNIDRLSYSMAHLREGLTSLSIKDIISHIPNNPIVFEPLHLIPRMRN</sequence>
<accession>A0ABW5MAJ0</accession>
<evidence type="ECO:0000259" key="1">
    <source>
        <dbReference type="SMART" id="SM00901"/>
    </source>
</evidence>
<dbReference type="Pfam" id="PF08867">
    <property type="entry name" value="FRG"/>
    <property type="match status" value="1"/>
</dbReference>
<feature type="domain" description="FRG" evidence="1">
    <location>
        <begin position="36"/>
        <end position="154"/>
    </location>
</feature>
<evidence type="ECO:0000313" key="3">
    <source>
        <dbReference type="Proteomes" id="UP001597469"/>
    </source>
</evidence>
<dbReference type="Proteomes" id="UP001597469">
    <property type="component" value="Unassembled WGS sequence"/>
</dbReference>
<gene>
    <name evidence="2" type="ORF">ACFSUS_23800</name>
</gene>